<dbReference type="Gene3D" id="3.40.50.300">
    <property type="entry name" value="P-loop containing nucleotide triphosphate hydrolases"/>
    <property type="match status" value="1"/>
</dbReference>
<protein>
    <submittedName>
        <fullName evidence="9">Uncharacterized protein</fullName>
    </submittedName>
</protein>
<comment type="caution">
    <text evidence="9">The sequence shown here is derived from an EMBL/GenBank/DDBJ whole genome shotgun (WGS) entry which is preliminary data.</text>
</comment>
<evidence type="ECO:0000259" key="7">
    <source>
        <dbReference type="Pfam" id="PF24809"/>
    </source>
</evidence>
<feature type="repeat" description="ANK" evidence="5">
    <location>
        <begin position="1003"/>
        <end position="1027"/>
    </location>
</feature>
<dbReference type="GO" id="GO:0050660">
    <property type="term" value="F:flavin adenine dinucleotide binding"/>
    <property type="evidence" value="ECO:0007669"/>
    <property type="project" value="InterPro"/>
</dbReference>
<dbReference type="EMBL" id="AMYD01003305">
    <property type="protein sequence ID" value="EQB46656.1"/>
    <property type="molecule type" value="Genomic_DNA"/>
</dbReference>
<dbReference type="Gene3D" id="1.25.40.20">
    <property type="entry name" value="Ankyrin repeat-containing domain"/>
    <property type="match status" value="2"/>
</dbReference>
<dbReference type="InterPro" id="IPR056884">
    <property type="entry name" value="NPHP3-like_N"/>
</dbReference>
<dbReference type="InterPro" id="IPR002110">
    <property type="entry name" value="Ankyrin_rpt"/>
</dbReference>
<dbReference type="SUPFAM" id="SSF51905">
    <property type="entry name" value="FAD/NAD(P)-binding domain"/>
    <property type="match status" value="1"/>
</dbReference>
<evidence type="ECO:0000259" key="8">
    <source>
        <dbReference type="Pfam" id="PF24883"/>
    </source>
</evidence>
<proteinExistence type="predicted"/>
<keyword evidence="5" id="KW-0040">ANK repeat</keyword>
<dbReference type="HOGENOM" id="CLU_236510_0_0_1"/>
<dbReference type="PROSITE" id="PS50088">
    <property type="entry name" value="ANK_REPEAT"/>
    <property type="match status" value="4"/>
</dbReference>
<organism evidence="9 10">
    <name type="scientific">Colletotrichum gloeosporioides (strain Cg-14)</name>
    <name type="common">Anthracnose fungus</name>
    <name type="synonym">Glomerella cingulata</name>
    <dbReference type="NCBI Taxonomy" id="1237896"/>
    <lineage>
        <taxon>Eukaryota</taxon>
        <taxon>Fungi</taxon>
        <taxon>Dikarya</taxon>
        <taxon>Ascomycota</taxon>
        <taxon>Pezizomycotina</taxon>
        <taxon>Sordariomycetes</taxon>
        <taxon>Hypocreomycetidae</taxon>
        <taxon>Glomerellales</taxon>
        <taxon>Glomerellaceae</taxon>
        <taxon>Colletotrichum</taxon>
        <taxon>Colletotrichum gloeosporioides species complex</taxon>
    </lineage>
</organism>
<dbReference type="Proteomes" id="UP000015530">
    <property type="component" value="Unassembled WGS sequence"/>
</dbReference>
<dbReference type="InterPro" id="IPR027417">
    <property type="entry name" value="P-loop_NTPase"/>
</dbReference>
<dbReference type="SMART" id="SM00248">
    <property type="entry name" value="ANK"/>
    <property type="match status" value="12"/>
</dbReference>
<evidence type="ECO:0000256" key="4">
    <source>
        <dbReference type="ARBA" id="ARBA00023002"/>
    </source>
</evidence>
<keyword evidence="2" id="KW-0677">Repeat</keyword>
<dbReference type="OMA" id="WACISTI"/>
<evidence type="ECO:0000256" key="1">
    <source>
        <dbReference type="ARBA" id="ARBA00022630"/>
    </source>
</evidence>
<feature type="repeat" description="ANK" evidence="5">
    <location>
        <begin position="1280"/>
        <end position="1312"/>
    </location>
</feature>
<accession>T0L525</accession>
<dbReference type="SUPFAM" id="SSF52540">
    <property type="entry name" value="P-loop containing nucleoside triphosphate hydrolases"/>
    <property type="match status" value="1"/>
</dbReference>
<dbReference type="PRINTS" id="PR01415">
    <property type="entry name" value="ANKYRIN"/>
</dbReference>
<evidence type="ECO:0000256" key="3">
    <source>
        <dbReference type="ARBA" id="ARBA00022827"/>
    </source>
</evidence>
<dbReference type="Gene3D" id="3.50.50.60">
    <property type="entry name" value="FAD/NAD(P)-binding domain"/>
    <property type="match status" value="1"/>
</dbReference>
<dbReference type="Pfam" id="PF00743">
    <property type="entry name" value="FMO-like"/>
    <property type="match status" value="1"/>
</dbReference>
<dbReference type="PANTHER" id="PTHR10039">
    <property type="entry name" value="AMELOGENIN"/>
    <property type="match status" value="1"/>
</dbReference>
<feature type="domain" description="GPI inositol-deacylase winged helix" evidence="6">
    <location>
        <begin position="571"/>
        <end position="668"/>
    </location>
</feature>
<dbReference type="GO" id="GO:0050661">
    <property type="term" value="F:NADP binding"/>
    <property type="evidence" value="ECO:0007669"/>
    <property type="project" value="InterPro"/>
</dbReference>
<feature type="repeat" description="ANK" evidence="5">
    <location>
        <begin position="1102"/>
        <end position="1134"/>
    </location>
</feature>
<evidence type="ECO:0000259" key="6">
    <source>
        <dbReference type="Pfam" id="PF22939"/>
    </source>
</evidence>
<reference evidence="10" key="1">
    <citation type="journal article" date="2013" name="Mol. Plant Microbe Interact.">
        <title>Global aspects of pacC regulation of pathogenicity genes in Colletotrichum gloeosporioides as revealed by transcriptome analysis.</title>
        <authorList>
            <person name="Alkan N."/>
            <person name="Meng X."/>
            <person name="Friedlander G."/>
            <person name="Reuveni E."/>
            <person name="Sukno S."/>
            <person name="Sherman A."/>
            <person name="Thon M."/>
            <person name="Fluhr R."/>
            <person name="Prusky D."/>
        </authorList>
    </citation>
    <scope>NUCLEOTIDE SEQUENCE [LARGE SCALE GENOMIC DNA]</scope>
    <source>
        <strain evidence="10">Cg-14</strain>
    </source>
</reference>
<evidence type="ECO:0000256" key="5">
    <source>
        <dbReference type="PROSITE-ProRule" id="PRU00023"/>
    </source>
</evidence>
<dbReference type="InterPro" id="IPR000960">
    <property type="entry name" value="Flavin_mOase"/>
</dbReference>
<dbReference type="InterPro" id="IPR020946">
    <property type="entry name" value="Flavin_mOase-like"/>
</dbReference>
<dbReference type="InterPro" id="IPR036770">
    <property type="entry name" value="Ankyrin_rpt-contain_sf"/>
</dbReference>
<evidence type="ECO:0000313" key="10">
    <source>
        <dbReference type="Proteomes" id="UP000015530"/>
    </source>
</evidence>
<evidence type="ECO:0000256" key="2">
    <source>
        <dbReference type="ARBA" id="ARBA00022737"/>
    </source>
</evidence>
<dbReference type="PROSITE" id="PS50297">
    <property type="entry name" value="ANK_REP_REGION"/>
    <property type="match status" value="4"/>
</dbReference>
<dbReference type="PANTHER" id="PTHR10039:SF17">
    <property type="entry name" value="FUNGAL STAND N-TERMINAL GOODBYE DOMAIN-CONTAINING PROTEIN-RELATED"/>
    <property type="match status" value="1"/>
</dbReference>
<dbReference type="InterPro" id="IPR056125">
    <property type="entry name" value="DUF7708"/>
</dbReference>
<dbReference type="Pfam" id="PF24883">
    <property type="entry name" value="NPHP3_N"/>
    <property type="match status" value="1"/>
</dbReference>
<keyword evidence="1" id="KW-0285">Flavoprotein</keyword>
<feature type="domain" description="DUF7708" evidence="7">
    <location>
        <begin position="76"/>
        <end position="194"/>
    </location>
</feature>
<dbReference type="OrthoDB" id="539213at2759"/>
<dbReference type="GO" id="GO:0004499">
    <property type="term" value="F:N,N-dimethylaniline monooxygenase activity"/>
    <property type="evidence" value="ECO:0007669"/>
    <property type="project" value="InterPro"/>
</dbReference>
<keyword evidence="3" id="KW-0274">FAD</keyword>
<evidence type="ECO:0000313" key="9">
    <source>
        <dbReference type="EMBL" id="EQB46656.1"/>
    </source>
</evidence>
<dbReference type="Pfam" id="PF12796">
    <property type="entry name" value="Ank_2"/>
    <property type="match status" value="4"/>
</dbReference>
<feature type="domain" description="Nephrocystin 3-like N-terminal" evidence="8">
    <location>
        <begin position="278"/>
        <end position="450"/>
    </location>
</feature>
<feature type="repeat" description="ANK" evidence="5">
    <location>
        <begin position="937"/>
        <end position="969"/>
    </location>
</feature>
<gene>
    <name evidence="9" type="ORF">CGLO_14288</name>
</gene>
<dbReference type="PRINTS" id="PR00370">
    <property type="entry name" value="FMOXYGENASE"/>
</dbReference>
<name>T0L525_COLGC</name>
<dbReference type="Pfam" id="PF24809">
    <property type="entry name" value="DUF7708"/>
    <property type="match status" value="1"/>
</dbReference>
<sequence length="1867" mass="208006">MGGGFDQEALSPSLWQQALEALPDEDKNQLRTSGSESRIKPTDVLAAVEEKKKYCEEKQWVFYVNDAGEKILVRDTLNKVVNWLDKFKQVGDAAVQYDPGHAALPWMAIRFLLQASLNDCETFGNMLEGIESVSRIVARYTELETKVLLRTSSLTKELAGALIKLYGSALKFLALASRYYGKSTLRRIFKSTLYTSSKVVAPPMLLVEKDEEDVYKLVRLVQDEIAGSKLDDIVKSIQETLQSSQVSNEARRRRLSAWIGGIDTKNTYETSLYNHHDGTCEWVVELPEFQAWSADDNSQSPRLLWIHGPPGFGKTILTASVIQHLKRKEKGSVSYFFCVADNQLTRDPYAILRSWLEQVLEQHEMTISIMEAIYKARGKEQTLTQLGLWDLFVTVGQAVDELTFVIDGFDECTTIDMGAQYHHSEPRNLFLHELLKSLEKTKSRLLVVSRDVPDIREYLGKGTAASKDYAIETFEYAITAKDTCQDVLSFSSFVIGKKLANKKEDLRQDIANQAADRSQGMFLWIKLLEEKILPGKNAKALKQIVTHMPSGITETYSRELEGIISLPLEERSRAIMILRWVLFAVRPLQVKQLAEAIVVSADDLDEYPDDDLPDCWHNGFVDEEYVKEMLLTCCGSLLQLRSSSSEVPLADYTVHFVHFSVKEYLLSLSTSAADHHWARQLGLSDTLTEELRLSSICLRYLTLKTFEDMSHPVRMYPFLSYAAWAWYFHSYHEKPAPTPDIMKRTQKAFDPTTSSWKVWTPLMEAEMAEPDTHYDKDDMSESYSVITFEAVPDEEMADDIVPDEELVDETMYGEETISETASLGEITSAIREGLSIQEFQTPIYFASFLGLIDVVKWLEDQGLDCNGQGGLFGCPLQAAVARNHEELVMHLLDRHVDVCQAGGKFGAPINAAAALSSTTIVRALLNANADLTVTDDNGYTALHHAVKRGNLNIVQELLDHGADINALTRLGSSAAWLACFYEHSEILSHLARLGARLDTNGENGKPPLQVAVEHGAVQLVDILLTNGILANTLFPDGSTPLIRAFCSSNMVKKLLEKGASPNMTDGSSRKPLYFAVASQNLEVAVELFKGGAVIRGPDSALRESNLLQIAVAKGDVEMAKLLLENGADIHQKTKGCVTAIMVAILVGDLNMVEWLLDVGASLQGAWETNQQTLFDLAKESAEDSIVRTLVRRGCFQIQTAGSDNKPTANPALEPLRDDSLVMMAYNNDTDGIQAKLTNSSETVASNSIAESLEVASALGHLSVVKALLRFRVRINLLDINGRTALHYATAHSHFTIANLLIEKGASVCVEDNIGSTPIDLAMLHGKRAAEFIRNNMSGLILNISRRPSLLATSPNLSGSLGLVALKNCLEEGFEAIGFEKSSYVGGLWKYTPDGNKTSVLPTTIVNISKERGCFTDFPFPKDVSSQCSAKQVEDYLESYTGHFKLRPFLRLNTQVRRVHHDERTKKWVIEIDGFPTEIFDRVIIATGMNQTPNYPDIKGIQSFPGQQVHSKSFKRPEEFDGKRVLVVGFGNSGADTAVSLIGHAKKIYISHREGAYVIPRVNNGRPIDHTINVRFTKVQAFLEYFFPKVSESLFNRVVKGLQDNNFKIRPEWNLSPAPSLKTTSTVVSDEIIPALERGDVESVTGIGKVTGDEVELTDRRVLQMDAIVYCTGYKADFSILDPKDDPANTPNPEWVAAKGARGKPLPRLYKNVLSEKYPESLAFMGCVAFATGAFQLYDLAAMAIVQIWKGASPLPSAEDIARSIDRQHAWTTALAKERNIMPAVVNGLEWTAWADRTAGTGVNENLGWGWKGLKFWLQEPRFCSMLMGGIYSPHLYRYFDGKRKKWDGARTEIERLNIKRLEKSKEL</sequence>
<dbReference type="InterPro" id="IPR054471">
    <property type="entry name" value="GPIID_WHD"/>
</dbReference>
<keyword evidence="4" id="KW-0560">Oxidoreductase</keyword>
<dbReference type="SUPFAM" id="SSF48403">
    <property type="entry name" value="Ankyrin repeat"/>
    <property type="match status" value="2"/>
</dbReference>
<dbReference type="Pfam" id="PF22939">
    <property type="entry name" value="WHD_GPIID"/>
    <property type="match status" value="1"/>
</dbReference>
<dbReference type="InterPro" id="IPR036188">
    <property type="entry name" value="FAD/NAD-bd_sf"/>
</dbReference>